<sequence length="89" mass="9266">MRAVWAATKGAPGREGLELRSLGGQVESFSLAEVAGAVSAERSCGAVMRASHYPSLQSPLGLPAMDSSCPRSCSSVAIRFKVTSTMFSD</sequence>
<organism evidence="1 2">
    <name type="scientific">Asparagus officinalis</name>
    <name type="common">Garden asparagus</name>
    <dbReference type="NCBI Taxonomy" id="4686"/>
    <lineage>
        <taxon>Eukaryota</taxon>
        <taxon>Viridiplantae</taxon>
        <taxon>Streptophyta</taxon>
        <taxon>Embryophyta</taxon>
        <taxon>Tracheophyta</taxon>
        <taxon>Spermatophyta</taxon>
        <taxon>Magnoliopsida</taxon>
        <taxon>Liliopsida</taxon>
        <taxon>Asparagales</taxon>
        <taxon>Asparagaceae</taxon>
        <taxon>Asparagoideae</taxon>
        <taxon>Asparagus</taxon>
    </lineage>
</organism>
<dbReference type="Proteomes" id="UP000243459">
    <property type="component" value="Chromosome 1"/>
</dbReference>
<proteinExistence type="predicted"/>
<reference evidence="2" key="1">
    <citation type="journal article" date="2017" name="Nat. Commun.">
        <title>The asparagus genome sheds light on the origin and evolution of a young Y chromosome.</title>
        <authorList>
            <person name="Harkess A."/>
            <person name="Zhou J."/>
            <person name="Xu C."/>
            <person name="Bowers J.E."/>
            <person name="Van der Hulst R."/>
            <person name="Ayyampalayam S."/>
            <person name="Mercati F."/>
            <person name="Riccardi P."/>
            <person name="McKain M.R."/>
            <person name="Kakrana A."/>
            <person name="Tang H."/>
            <person name="Ray J."/>
            <person name="Groenendijk J."/>
            <person name="Arikit S."/>
            <person name="Mathioni S.M."/>
            <person name="Nakano M."/>
            <person name="Shan H."/>
            <person name="Telgmann-Rauber A."/>
            <person name="Kanno A."/>
            <person name="Yue Z."/>
            <person name="Chen H."/>
            <person name="Li W."/>
            <person name="Chen Y."/>
            <person name="Xu X."/>
            <person name="Zhang Y."/>
            <person name="Luo S."/>
            <person name="Chen H."/>
            <person name="Gao J."/>
            <person name="Mao Z."/>
            <person name="Pires J.C."/>
            <person name="Luo M."/>
            <person name="Kudrna D."/>
            <person name="Wing R.A."/>
            <person name="Meyers B.C."/>
            <person name="Yi K."/>
            <person name="Kong H."/>
            <person name="Lavrijsen P."/>
            <person name="Sunseri F."/>
            <person name="Falavigna A."/>
            <person name="Ye Y."/>
            <person name="Leebens-Mack J.H."/>
            <person name="Chen G."/>
        </authorList>
    </citation>
    <scope>NUCLEOTIDE SEQUENCE [LARGE SCALE GENOMIC DNA]</scope>
    <source>
        <strain evidence="2">cv. DH0086</strain>
    </source>
</reference>
<gene>
    <name evidence="1" type="ORF">A4U43_C01F25030</name>
</gene>
<protein>
    <submittedName>
        <fullName evidence="1">Uncharacterized protein</fullName>
    </submittedName>
</protein>
<dbReference type="AlphaFoldDB" id="A0A5P1FTS7"/>
<evidence type="ECO:0000313" key="1">
    <source>
        <dbReference type="EMBL" id="ONK81083.1"/>
    </source>
</evidence>
<accession>A0A5P1FTS7</accession>
<dbReference type="EMBL" id="CM007381">
    <property type="protein sequence ID" value="ONK81083.1"/>
    <property type="molecule type" value="Genomic_DNA"/>
</dbReference>
<dbReference type="Gramene" id="ONK81083">
    <property type="protein sequence ID" value="ONK81083"/>
    <property type="gene ID" value="A4U43_C01F25030"/>
</dbReference>
<name>A0A5P1FTS7_ASPOF</name>
<keyword evidence="2" id="KW-1185">Reference proteome</keyword>
<evidence type="ECO:0000313" key="2">
    <source>
        <dbReference type="Proteomes" id="UP000243459"/>
    </source>
</evidence>